<reference evidence="2 3" key="1">
    <citation type="submission" date="2020-05" db="EMBL/GenBank/DDBJ databases">
        <title>Complete genome of Desulfobulbus oligotrophicus.</title>
        <authorList>
            <person name="Podar M."/>
        </authorList>
    </citation>
    <scope>NUCLEOTIDE SEQUENCE [LARGE SCALE GENOMIC DNA]</scope>
    <source>
        <strain evidence="2 3">Prop6</strain>
    </source>
</reference>
<gene>
    <name evidence="2" type="ORF">HP555_11385</name>
</gene>
<keyword evidence="3" id="KW-1185">Reference proteome</keyword>
<dbReference type="Proteomes" id="UP000596092">
    <property type="component" value="Chromosome"/>
</dbReference>
<evidence type="ECO:0000313" key="2">
    <source>
        <dbReference type="EMBL" id="QQG66425.1"/>
    </source>
</evidence>
<feature type="signal peptide" evidence="1">
    <location>
        <begin position="1"/>
        <end position="20"/>
    </location>
</feature>
<dbReference type="KEGG" id="dog:HP555_11385"/>
<name>A0A7T6ARD9_9BACT</name>
<dbReference type="EMBL" id="CP054140">
    <property type="protein sequence ID" value="QQG66425.1"/>
    <property type="molecule type" value="Genomic_DNA"/>
</dbReference>
<proteinExistence type="predicted"/>
<evidence type="ECO:0008006" key="4">
    <source>
        <dbReference type="Google" id="ProtNLM"/>
    </source>
</evidence>
<evidence type="ECO:0000313" key="3">
    <source>
        <dbReference type="Proteomes" id="UP000596092"/>
    </source>
</evidence>
<sequence>MIPFHQACLFVFAIVCSASVALLHGSANCSSYTDISIETQRAAEGILLRHPELATNDALMEKMLSIIQHYERLGNTRNQAISRAENDMIRNGLLLSEKERQRRAAMNGKEQERAVSGVIESRIDGDFNGWEGETIVRLSNGQIWEQDQYYYEYRYAYMPKVIVFISDGRWKMLVDGTSRAVPVARLK</sequence>
<dbReference type="RefSeq" id="WP_199262583.1">
    <property type="nucleotide sequence ID" value="NZ_CP054140.1"/>
</dbReference>
<evidence type="ECO:0000256" key="1">
    <source>
        <dbReference type="SAM" id="SignalP"/>
    </source>
</evidence>
<dbReference type="AlphaFoldDB" id="A0A7T6ARD9"/>
<organism evidence="2 3">
    <name type="scientific">Desulfobulbus oligotrophicus</name>
    <dbReference type="NCBI Taxonomy" id="1909699"/>
    <lineage>
        <taxon>Bacteria</taxon>
        <taxon>Pseudomonadati</taxon>
        <taxon>Thermodesulfobacteriota</taxon>
        <taxon>Desulfobulbia</taxon>
        <taxon>Desulfobulbales</taxon>
        <taxon>Desulfobulbaceae</taxon>
        <taxon>Desulfobulbus</taxon>
    </lineage>
</organism>
<feature type="chain" id="PRO_5032796443" description="Lipoprotein" evidence="1">
    <location>
        <begin position="21"/>
        <end position="187"/>
    </location>
</feature>
<keyword evidence="1" id="KW-0732">Signal</keyword>
<protein>
    <recommendedName>
        <fullName evidence="4">Lipoprotein</fullName>
    </recommendedName>
</protein>
<accession>A0A7T6ARD9</accession>